<dbReference type="RefSeq" id="WP_145154469.1">
    <property type="nucleotide sequence ID" value="NZ_VNIM01000088.1"/>
</dbReference>
<reference evidence="2 3" key="1">
    <citation type="submission" date="2019-07" db="EMBL/GenBank/DDBJ databases">
        <title>Sphingomonas solaris sp. nov., isolated from a solar panel from Boston, Massachusetts.</title>
        <authorList>
            <person name="Tanner K."/>
            <person name="Pascual J."/>
            <person name="Mancuso C."/>
            <person name="Pereto J."/>
            <person name="Khalil A."/>
            <person name="Vilanova C."/>
        </authorList>
    </citation>
    <scope>NUCLEOTIDE SEQUENCE [LARGE SCALE GENOMIC DNA]</scope>
    <source>
        <strain evidence="2 3">R4DWN</strain>
    </source>
</reference>
<dbReference type="EMBL" id="VNIM01000088">
    <property type="protein sequence ID" value="TVV71400.1"/>
    <property type="molecule type" value="Genomic_DNA"/>
</dbReference>
<evidence type="ECO:0000313" key="2">
    <source>
        <dbReference type="EMBL" id="TVV71400.1"/>
    </source>
</evidence>
<accession>A0A558QW80</accession>
<dbReference type="Proteomes" id="UP000318681">
    <property type="component" value="Unassembled WGS sequence"/>
</dbReference>
<dbReference type="Pfam" id="PF09361">
    <property type="entry name" value="Phasin_2"/>
    <property type="match status" value="1"/>
</dbReference>
<evidence type="ECO:0000259" key="1">
    <source>
        <dbReference type="Pfam" id="PF09361"/>
    </source>
</evidence>
<gene>
    <name evidence="2" type="ORF">FOY91_16860</name>
</gene>
<organism evidence="2 3">
    <name type="scientific">Alterirhizorhabdus solaris</name>
    <dbReference type="NCBI Taxonomy" id="2529389"/>
    <lineage>
        <taxon>Bacteria</taxon>
        <taxon>Pseudomonadati</taxon>
        <taxon>Pseudomonadota</taxon>
        <taxon>Alphaproteobacteria</taxon>
        <taxon>Sphingomonadales</taxon>
        <taxon>Rhizorhabdaceae</taxon>
        <taxon>Alterirhizorhabdus</taxon>
    </lineage>
</organism>
<comment type="caution">
    <text evidence="2">The sequence shown here is derived from an EMBL/GenBank/DDBJ whole genome shotgun (WGS) entry which is preliminary data.</text>
</comment>
<evidence type="ECO:0000313" key="3">
    <source>
        <dbReference type="Proteomes" id="UP000318681"/>
    </source>
</evidence>
<name>A0A558QW80_9SPHN</name>
<keyword evidence="3" id="KW-1185">Reference proteome</keyword>
<dbReference type="InterPro" id="IPR018968">
    <property type="entry name" value="Phasin"/>
</dbReference>
<dbReference type="AlphaFoldDB" id="A0A558QW80"/>
<protein>
    <submittedName>
        <fullName evidence="2">Phasin family protein</fullName>
    </submittedName>
</protein>
<sequence length="154" mass="15862">MPIIKTDASEAGDVEGPTSVLPFAALSTAVHDQLGRNSRLLAGASHAIWEGVDVVRGTSSAAGEGVRELASDGADRSSRSIGLIVAASEAFARAKCPADLMNAQQALVRTSAGEMASGMVRTGETLVRTVQAMARHWSIPFGAPVAPTPWPVAI</sequence>
<feature type="domain" description="Phasin" evidence="1">
    <location>
        <begin position="52"/>
        <end position="135"/>
    </location>
</feature>
<proteinExistence type="predicted"/>